<reference evidence="3 4" key="1">
    <citation type="journal article" date="2016" name="Nat. Commun.">
        <title>Thousands of microbial genomes shed light on interconnected biogeochemical processes in an aquifer system.</title>
        <authorList>
            <person name="Anantharaman K."/>
            <person name="Brown C.T."/>
            <person name="Hug L.A."/>
            <person name="Sharon I."/>
            <person name="Castelle C.J."/>
            <person name="Probst A.J."/>
            <person name="Thomas B.C."/>
            <person name="Singh A."/>
            <person name="Wilkins M.J."/>
            <person name="Karaoz U."/>
            <person name="Brodie E.L."/>
            <person name="Williams K.H."/>
            <person name="Hubbard S.S."/>
            <person name="Banfield J.F."/>
        </authorList>
    </citation>
    <scope>NUCLEOTIDE SEQUENCE [LARGE SCALE GENOMIC DNA]</scope>
</reference>
<feature type="transmembrane region" description="Helical" evidence="1">
    <location>
        <begin position="400"/>
        <end position="420"/>
    </location>
</feature>
<evidence type="ECO:0000256" key="2">
    <source>
        <dbReference type="SAM" id="SignalP"/>
    </source>
</evidence>
<feature type="chain" id="PRO_5009518347" evidence="2">
    <location>
        <begin position="24"/>
        <end position="1103"/>
    </location>
</feature>
<feature type="signal peptide" evidence="2">
    <location>
        <begin position="1"/>
        <end position="23"/>
    </location>
</feature>
<gene>
    <name evidence="3" type="ORF">A2996_01560</name>
</gene>
<keyword evidence="1" id="KW-0812">Transmembrane</keyword>
<accession>A0A1F5EM27</accession>
<evidence type="ECO:0000313" key="3">
    <source>
        <dbReference type="EMBL" id="OGD68457.1"/>
    </source>
</evidence>
<evidence type="ECO:0000313" key="4">
    <source>
        <dbReference type="Proteomes" id="UP000176865"/>
    </source>
</evidence>
<organism evidence="3 4">
    <name type="scientific">Candidatus Campbellbacteria bacterium RIFCSPLOWO2_01_FULL_34_15</name>
    <dbReference type="NCBI Taxonomy" id="1797579"/>
    <lineage>
        <taxon>Bacteria</taxon>
        <taxon>Candidatus Campbelliibacteriota</taxon>
    </lineage>
</organism>
<keyword evidence="2" id="KW-0732">Signal</keyword>
<comment type="caution">
    <text evidence="3">The sequence shown here is derived from an EMBL/GenBank/DDBJ whole genome shotgun (WGS) entry which is preliminary data.</text>
</comment>
<protein>
    <submittedName>
        <fullName evidence="3">Uncharacterized protein</fullName>
    </submittedName>
</protein>
<keyword evidence="1" id="KW-1133">Transmembrane helix</keyword>
<name>A0A1F5EM27_9BACT</name>
<sequence length="1103" mass="119766">MKKIVSFCLFVLMFFSSVFVTNAEELPVEIPDFVLDQMIESGIDVSSGQFVVLADISLYDGKILRQDKNDFGLSFNIVNHGDVQPQIKYVVELVDKNGFPVHKQYYEDVFSLNTGEDIVKEIKYTAPSNLKGEFEIIVSSGNEKGLDYGFVSFGIVNIDGDGGLLINPFSCKLKIGEELFAVNQGIDIDRSTESPVMECDIVNSSQNKISFIPVINIRERSSFGQSVEEKKFPEVELLAGETKTLEFDVPLPEKPQAYDGDLILQNKLGNNLSNMIPLHFVIRGESATVQNVSLDKDSYKEDEKINITFVLSGSAQNFLDARVRDQQQQELFAFVSITTGVFDRLCGEKEIKADSGVLNMEIVSLRDCKNPVIKAQVKNAEGNVLDENIFYVETKEDKSFGWAIYVLIGVIVLAGIAIYLKKIGVKFFMTVFLLGFGIFFGGNSVEATTVSWNPGGSFLTDTVTIVYDMTGYRSYDSADSRYVYYSIDDVKASMKLTWNVCNNSISYMQGAVKIDTNNWQYIIINTQNPNAAVSIHLWVLRSTAYTTKNFGPRTVGNHTVTYSGLFARYYGDSYDFQTLASGSYVCLACTHTTSFVAIPNDFAKQVAASNGTLCPCYQMAATNSSLVKYLKVLQTTNATCGNRSDNYSAAAPPYPATTTAWPASTAYCSLGTNSTSPAFPGLGVSVPWTCVGINGGTNASCSASRFPLNGDCGIRDLQRKGSYTLEETTWPTGSVWCKAGTNSASPAFPVYGQTVYWNCNGSGTGATNASCSASRAVLPEGSGECGTKDGIYAYTETSYPVGSTWCDNGTEETFSPSEKFPDQGEMVTWKCNFYESIANCSAYRDDPPTVGCGSRDTYRAGTYLSTETTWPVGSNWCQFGTASGTPTDFPEWNSSASWSCVNGVDSITCTANRQGPGGCMPGTCDVDCGTLAREFSYETLSWPAGNWCLIETTAFNPDPNPVSFPDRGGISNWLCEMGLGSASCSATRSNIPTGDGDCGVNERDYLLEETNWQDPSNGWCLGGIKNLTPAFPTAGNSATWNCQGTLSTDTCTAEHLTEGCGDGICSAGEEGNCFVDCCGNGSCDANENFLSCPSDCDSKVIEF</sequence>
<dbReference type="AlphaFoldDB" id="A0A1F5EM27"/>
<feature type="transmembrane region" description="Helical" evidence="1">
    <location>
        <begin position="427"/>
        <end position="445"/>
    </location>
</feature>
<dbReference type="EMBL" id="MFAB01000026">
    <property type="protein sequence ID" value="OGD68457.1"/>
    <property type="molecule type" value="Genomic_DNA"/>
</dbReference>
<keyword evidence="1" id="KW-0472">Membrane</keyword>
<dbReference type="Proteomes" id="UP000176865">
    <property type="component" value="Unassembled WGS sequence"/>
</dbReference>
<proteinExistence type="predicted"/>
<evidence type="ECO:0000256" key="1">
    <source>
        <dbReference type="SAM" id="Phobius"/>
    </source>
</evidence>
<dbReference type="STRING" id="1797579.A2996_01560"/>